<dbReference type="AlphaFoldDB" id="A0A949TIV1"/>
<organism evidence="1 2">
    <name type="scientific">Clostridium thailandense</name>
    <dbReference type="NCBI Taxonomy" id="2794346"/>
    <lineage>
        <taxon>Bacteria</taxon>
        <taxon>Bacillati</taxon>
        <taxon>Bacillota</taxon>
        <taxon>Clostridia</taxon>
        <taxon>Eubacteriales</taxon>
        <taxon>Clostridiaceae</taxon>
        <taxon>Clostridium</taxon>
    </lineage>
</organism>
<dbReference type="EMBL" id="JAEEGC010000037">
    <property type="protein sequence ID" value="MBV7273090.1"/>
    <property type="molecule type" value="Genomic_DNA"/>
</dbReference>
<reference evidence="1" key="1">
    <citation type="submission" date="2020-12" db="EMBL/GenBank/DDBJ databases">
        <title>Clostridium thailandense sp. nov., a novel acetogenic bacterium isolated from peat land soil in Thailand.</title>
        <authorList>
            <person name="Chaikitkaew S."/>
            <person name="Birkeland N.K."/>
        </authorList>
    </citation>
    <scope>NUCLEOTIDE SEQUENCE</scope>
    <source>
        <strain evidence="1">PL3</strain>
    </source>
</reference>
<dbReference type="InterPro" id="IPR003745">
    <property type="entry name" value="DUF166"/>
</dbReference>
<name>A0A949TIV1_9CLOT</name>
<accession>A0A949TIV1</accession>
<dbReference type="Pfam" id="PF02593">
    <property type="entry name" value="DUF166"/>
    <property type="match status" value="1"/>
</dbReference>
<comment type="caution">
    <text evidence="1">The sequence shown here is derived from an EMBL/GenBank/DDBJ whole genome shotgun (WGS) entry which is preliminary data.</text>
</comment>
<evidence type="ECO:0000313" key="1">
    <source>
        <dbReference type="EMBL" id="MBV7273090.1"/>
    </source>
</evidence>
<dbReference type="Proteomes" id="UP000694308">
    <property type="component" value="Unassembled WGS sequence"/>
</dbReference>
<evidence type="ECO:0000313" key="2">
    <source>
        <dbReference type="Proteomes" id="UP000694308"/>
    </source>
</evidence>
<dbReference type="RefSeq" id="WP_218320116.1">
    <property type="nucleotide sequence ID" value="NZ_JAEEGC010000037.1"/>
</dbReference>
<protein>
    <recommendedName>
        <fullName evidence="3">Thymidylate synthase</fullName>
    </recommendedName>
</protein>
<sequence length="261" mass="30362">MKILIIKSKDSSRFYQGNSYIRTDGIFATERFIPNLEFIINNKLIENNEAQESYFNCKSVRKIELPSTYPILIDDPSEYLPEKFEEHDLVIALGIHEDILMELPKIIKKSEGKALIVPLESREWLTKWVREKTIEECKKYNIQYAFPKPFCSLEFGEFDVINQFINKYRLGKPKFRLQIDKEKVIIKAEVLINTPCGNLYDIEKELCGKKLGEEAREVVARYWHKFSCLGDVHIDPEVGDTIVHIGGHIHYSAIDTSDITE</sequence>
<keyword evidence="2" id="KW-1185">Reference proteome</keyword>
<evidence type="ECO:0008006" key="3">
    <source>
        <dbReference type="Google" id="ProtNLM"/>
    </source>
</evidence>
<proteinExistence type="predicted"/>
<gene>
    <name evidence="1" type="ORF">I6U48_09215</name>
</gene>